<protein>
    <submittedName>
        <fullName evidence="1">Antitoxin</fullName>
    </submittedName>
</protein>
<accession>A0A133MVH2</accession>
<reference evidence="1" key="1">
    <citation type="journal article" date="2017" name="J. Clin. Microbiol.">
        <title>Finegoldia magna Isolated from Orthopedic Joint Implant-Associated Infections.</title>
        <authorList>
            <person name="Soderquist B."/>
            <person name="Bjorklund S."/>
            <person name="Hellmark B."/>
            <person name="Jensen A."/>
            <person name="Bruggemann H."/>
        </authorList>
    </citation>
    <scope>NUCLEOTIDE SEQUENCE</scope>
    <source>
        <strain evidence="1">08T492</strain>
    </source>
</reference>
<gene>
    <name evidence="1" type="ORF">B9N56_08560</name>
    <name evidence="2" type="ORF">CJ208_07530</name>
</gene>
<dbReference type="Pfam" id="PF19807">
    <property type="entry name" value="DUF6290"/>
    <property type="match status" value="1"/>
</dbReference>
<dbReference type="RefSeq" id="WP_002838701.1">
    <property type="nucleotide sequence ID" value="NZ_AP031486.1"/>
</dbReference>
<reference evidence="3" key="2">
    <citation type="submission" date="2017-04" db="EMBL/GenBank/DDBJ databases">
        <title>Finegoldia magna isolated from orthopedic joint implant-associated infections.</title>
        <authorList>
            <person name="Bjorklund S."/>
            <person name="Bruggemann H."/>
            <person name="Jensen A."/>
            <person name="Hellmark B."/>
            <person name="Soderquist B."/>
        </authorList>
    </citation>
    <scope>NUCLEOTIDE SEQUENCE [LARGE SCALE GENOMIC DNA]</scope>
    <source>
        <strain evidence="3">08T492</strain>
    </source>
</reference>
<proteinExistence type="predicted"/>
<evidence type="ECO:0000313" key="3">
    <source>
        <dbReference type="Proteomes" id="UP000215361"/>
    </source>
</evidence>
<name>A0A133MVH2_FINMA</name>
<dbReference type="NCBIfam" id="NF046040">
    <property type="entry name" value="RelB_antitoxin"/>
    <property type="match status" value="1"/>
</dbReference>
<dbReference type="EMBL" id="NDYI01000024">
    <property type="protein sequence ID" value="OXZ36698.1"/>
    <property type="molecule type" value="Genomic_DNA"/>
</dbReference>
<dbReference type="OMA" id="QMKFYSN"/>
<dbReference type="Proteomes" id="UP000215361">
    <property type="component" value="Unassembled WGS sequence"/>
</dbReference>
<comment type="caution">
    <text evidence="1">The sequence shown here is derived from an EMBL/GenBank/DDBJ whole genome shotgun (WGS) entry which is preliminary data.</text>
</comment>
<reference evidence="2 4" key="3">
    <citation type="submission" date="2017-09" db="EMBL/GenBank/DDBJ databases">
        <title>Bacterial strain isolated from the female urinary microbiota.</title>
        <authorList>
            <person name="Thomas-White K."/>
            <person name="Kumar N."/>
            <person name="Forster S."/>
            <person name="Putonti C."/>
            <person name="Lawley T."/>
            <person name="Wolfe A.J."/>
        </authorList>
    </citation>
    <scope>NUCLEOTIDE SEQUENCE [LARGE SCALE GENOMIC DNA]</scope>
    <source>
        <strain evidence="2 4">UMB0115</strain>
    </source>
</reference>
<sequence length="72" mass="8576">MATITIRLSESDKELFTNVSKEKNKTLSDWARESLLEKIEQEYDEKIINEYLLNKDQMKFYSNDEVKKELGI</sequence>
<dbReference type="Proteomes" id="UP000235723">
    <property type="component" value="Unassembled WGS sequence"/>
</dbReference>
<dbReference type="EMBL" id="PNHD01000011">
    <property type="protein sequence ID" value="PMC59600.1"/>
    <property type="molecule type" value="Genomic_DNA"/>
</dbReference>
<evidence type="ECO:0000313" key="2">
    <source>
        <dbReference type="EMBL" id="PMC59600.1"/>
    </source>
</evidence>
<evidence type="ECO:0000313" key="1">
    <source>
        <dbReference type="EMBL" id="OXZ36698.1"/>
    </source>
</evidence>
<dbReference type="InterPro" id="IPR046257">
    <property type="entry name" value="DUF6290"/>
</dbReference>
<dbReference type="AlphaFoldDB" id="A0A133MVH2"/>
<organism evidence="1 3">
    <name type="scientific">Finegoldia magna</name>
    <name type="common">Peptostreptococcus magnus</name>
    <dbReference type="NCBI Taxonomy" id="1260"/>
    <lineage>
        <taxon>Bacteria</taxon>
        <taxon>Bacillati</taxon>
        <taxon>Bacillota</taxon>
        <taxon>Tissierellia</taxon>
        <taxon>Tissierellales</taxon>
        <taxon>Peptoniphilaceae</taxon>
        <taxon>Finegoldia</taxon>
    </lineage>
</organism>
<evidence type="ECO:0000313" key="4">
    <source>
        <dbReference type="Proteomes" id="UP000235723"/>
    </source>
</evidence>